<evidence type="ECO:0000313" key="3">
    <source>
        <dbReference type="Proteomes" id="UP000305939"/>
    </source>
</evidence>
<sequence length="200" mass="22341">MKTASLKTLDLSVPVWDQTFVVAPLVVVGTREGDRYDMAPKHMVTPLGFDNFFGFVCTPDHSTYHNAIKQKGFTVSFPKPDGLTATALTASPRSKGISKIKPVIDALPTVKAERVDALLLEDAYLQLECSLFKIIDGFGRNSLITGTIKAAYIDPAYRRESDLDEQEQLRESGLLTYIAPGRFTVIKDTYNFPYPKDFRR</sequence>
<evidence type="ECO:0000259" key="1">
    <source>
        <dbReference type="Pfam" id="PF01613"/>
    </source>
</evidence>
<reference evidence="2 3" key="1">
    <citation type="submission" date="2019-04" db="EMBL/GenBank/DDBJ databases">
        <title>Draft genome sequence of Robertkochia marina CC-AMO-30D.</title>
        <authorList>
            <person name="Hameed A."/>
            <person name="Lin S.-Y."/>
            <person name="Shahina M."/>
            <person name="Lai W.-A."/>
            <person name="Young C.-C."/>
        </authorList>
    </citation>
    <scope>NUCLEOTIDE SEQUENCE [LARGE SCALE GENOMIC DNA]</scope>
    <source>
        <strain evidence="2 3">CC-AMO-30D</strain>
    </source>
</reference>
<organism evidence="2 3">
    <name type="scientific">Robertkochia marina</name>
    <dbReference type="NCBI Taxonomy" id="1227945"/>
    <lineage>
        <taxon>Bacteria</taxon>
        <taxon>Pseudomonadati</taxon>
        <taxon>Bacteroidota</taxon>
        <taxon>Flavobacteriia</taxon>
        <taxon>Flavobacteriales</taxon>
        <taxon>Flavobacteriaceae</taxon>
        <taxon>Robertkochia</taxon>
    </lineage>
</organism>
<dbReference type="RefSeq" id="WP_136335777.1">
    <property type="nucleotide sequence ID" value="NZ_QXMP01000005.1"/>
</dbReference>
<name>A0A4S3LZM5_9FLAO</name>
<feature type="domain" description="Flavin reductase like" evidence="1">
    <location>
        <begin position="23"/>
        <end position="156"/>
    </location>
</feature>
<dbReference type="Proteomes" id="UP000305939">
    <property type="component" value="Unassembled WGS sequence"/>
</dbReference>
<accession>A0A4S3LZM5</accession>
<dbReference type="AlphaFoldDB" id="A0A4S3LZM5"/>
<dbReference type="Pfam" id="PF01613">
    <property type="entry name" value="Flavin_Reduct"/>
    <property type="match status" value="1"/>
</dbReference>
<dbReference type="GO" id="GO:0010181">
    <property type="term" value="F:FMN binding"/>
    <property type="evidence" value="ECO:0007669"/>
    <property type="project" value="InterPro"/>
</dbReference>
<dbReference type="InterPro" id="IPR012349">
    <property type="entry name" value="Split_barrel_FMN-bd"/>
</dbReference>
<dbReference type="GO" id="GO:0016646">
    <property type="term" value="F:oxidoreductase activity, acting on the CH-NH group of donors, NAD or NADP as acceptor"/>
    <property type="evidence" value="ECO:0007669"/>
    <property type="project" value="UniProtKB-ARBA"/>
</dbReference>
<dbReference type="SUPFAM" id="SSF50475">
    <property type="entry name" value="FMN-binding split barrel"/>
    <property type="match status" value="1"/>
</dbReference>
<dbReference type="OrthoDB" id="1523782at2"/>
<evidence type="ECO:0000313" key="2">
    <source>
        <dbReference type="EMBL" id="THD67572.1"/>
    </source>
</evidence>
<comment type="caution">
    <text evidence="2">The sequence shown here is derived from an EMBL/GenBank/DDBJ whole genome shotgun (WGS) entry which is preliminary data.</text>
</comment>
<dbReference type="InterPro" id="IPR002563">
    <property type="entry name" value="Flavin_Rdtase-like_dom"/>
</dbReference>
<gene>
    <name evidence="2" type="ORF">E7Z59_07885</name>
</gene>
<dbReference type="EMBL" id="SSMC01000002">
    <property type="protein sequence ID" value="THD67572.1"/>
    <property type="molecule type" value="Genomic_DNA"/>
</dbReference>
<keyword evidence="3" id="KW-1185">Reference proteome</keyword>
<proteinExistence type="predicted"/>
<dbReference type="Gene3D" id="2.30.110.10">
    <property type="entry name" value="Electron Transport, Fmn-binding Protein, Chain A"/>
    <property type="match status" value="1"/>
</dbReference>
<protein>
    <submittedName>
        <fullName evidence="2">Flavin reductase</fullName>
    </submittedName>
</protein>